<dbReference type="EMBL" id="JAVHNR010000001">
    <property type="protein sequence ID" value="KAK6356113.1"/>
    <property type="molecule type" value="Genomic_DNA"/>
</dbReference>
<feature type="compositionally biased region" description="Basic and acidic residues" evidence="1">
    <location>
        <begin position="987"/>
        <end position="996"/>
    </location>
</feature>
<feature type="compositionally biased region" description="Polar residues" evidence="1">
    <location>
        <begin position="728"/>
        <end position="738"/>
    </location>
</feature>
<feature type="compositionally biased region" description="Low complexity" evidence="1">
    <location>
        <begin position="997"/>
        <end position="1032"/>
    </location>
</feature>
<feature type="region of interest" description="Disordered" evidence="1">
    <location>
        <begin position="1070"/>
        <end position="1138"/>
    </location>
</feature>
<evidence type="ECO:0000256" key="2">
    <source>
        <dbReference type="SAM" id="SignalP"/>
    </source>
</evidence>
<feature type="compositionally biased region" description="Basic and acidic residues" evidence="1">
    <location>
        <begin position="776"/>
        <end position="787"/>
    </location>
</feature>
<comment type="caution">
    <text evidence="3">The sequence shown here is derived from an EMBL/GenBank/DDBJ whole genome shotgun (WGS) entry which is preliminary data.</text>
</comment>
<organism evidence="3 4">
    <name type="scientific">Orbilia javanica</name>
    <dbReference type="NCBI Taxonomy" id="47235"/>
    <lineage>
        <taxon>Eukaryota</taxon>
        <taxon>Fungi</taxon>
        <taxon>Dikarya</taxon>
        <taxon>Ascomycota</taxon>
        <taxon>Pezizomycotina</taxon>
        <taxon>Orbiliomycetes</taxon>
        <taxon>Orbiliales</taxon>
        <taxon>Orbiliaceae</taxon>
        <taxon>Orbilia</taxon>
    </lineage>
</organism>
<evidence type="ECO:0000313" key="3">
    <source>
        <dbReference type="EMBL" id="KAK6356113.1"/>
    </source>
</evidence>
<evidence type="ECO:0000256" key="1">
    <source>
        <dbReference type="SAM" id="MobiDB-lite"/>
    </source>
</evidence>
<feature type="compositionally biased region" description="Low complexity" evidence="1">
    <location>
        <begin position="916"/>
        <end position="927"/>
    </location>
</feature>
<reference evidence="3 4" key="1">
    <citation type="submission" date="2019-10" db="EMBL/GenBank/DDBJ databases">
        <authorList>
            <person name="Palmer J.M."/>
        </authorList>
    </citation>
    <scope>NUCLEOTIDE SEQUENCE [LARGE SCALE GENOMIC DNA]</scope>
    <source>
        <strain evidence="3 4">TWF718</strain>
    </source>
</reference>
<accession>A0AAN8RM76</accession>
<protein>
    <submittedName>
        <fullName evidence="3">Uncharacterized protein</fullName>
    </submittedName>
</protein>
<feature type="region of interest" description="Disordered" evidence="1">
    <location>
        <begin position="775"/>
        <end position="927"/>
    </location>
</feature>
<feature type="chain" id="PRO_5042900538" evidence="2">
    <location>
        <begin position="25"/>
        <end position="1138"/>
    </location>
</feature>
<name>A0AAN8RM76_9PEZI</name>
<feature type="compositionally biased region" description="Basic and acidic residues" evidence="1">
    <location>
        <begin position="822"/>
        <end position="831"/>
    </location>
</feature>
<feature type="signal peptide" evidence="2">
    <location>
        <begin position="1"/>
        <end position="24"/>
    </location>
</feature>
<keyword evidence="4" id="KW-1185">Reference proteome</keyword>
<feature type="compositionally biased region" description="Basic and acidic residues" evidence="1">
    <location>
        <begin position="906"/>
        <end position="915"/>
    </location>
</feature>
<dbReference type="Proteomes" id="UP001313282">
    <property type="component" value="Unassembled WGS sequence"/>
</dbReference>
<gene>
    <name evidence="3" type="ORF">TWF718_000488</name>
</gene>
<dbReference type="AlphaFoldDB" id="A0AAN8RM76"/>
<feature type="compositionally biased region" description="Acidic residues" evidence="1">
    <location>
        <begin position="808"/>
        <end position="821"/>
    </location>
</feature>
<feature type="compositionally biased region" description="Acidic residues" evidence="1">
    <location>
        <begin position="1088"/>
        <end position="1098"/>
    </location>
</feature>
<feature type="region of interest" description="Disordered" evidence="1">
    <location>
        <begin position="708"/>
        <end position="761"/>
    </location>
</feature>
<proteinExistence type="predicted"/>
<feature type="compositionally biased region" description="Acidic residues" evidence="1">
    <location>
        <begin position="832"/>
        <end position="858"/>
    </location>
</feature>
<evidence type="ECO:0000313" key="4">
    <source>
        <dbReference type="Proteomes" id="UP001313282"/>
    </source>
</evidence>
<feature type="region of interest" description="Disordered" evidence="1">
    <location>
        <begin position="987"/>
        <end position="1052"/>
    </location>
</feature>
<keyword evidence="2" id="KW-0732">Signal</keyword>
<sequence length="1138" mass="128035">MKSHSLTTIYLLVLQILNPEFVIAWNQLNIEIGDDGWFTEATGVNRNHYTYSSYQDLSQCYRTPRSQPIALKGVSIWNRYTYDKTPNVRSIGFYTNSNCNRLTYGDGKYSKYEIRSVPYVIITLDPRKLEGVSVINLADLGIELSASSWKVIDIEKERRAGGILASFPNDVLLSGSILIWRGEGNTESPTGQQGWEPVTGGITYIKPGLWGYLTNAMANLYLREMTERALNPGWVGIRGAAGKSMQVLTSLVIGLKSSGRTGLQDAVELQSIERPYLSIEWANPYSSHPFIPIQPISGVEFQGSAGELIEIENRRARRTPQEEQLDLSLAKMISDPLANLRTTVFSEPAVRSSFAGTGNRELWMAGVIKQWEFMTLILMTARNLYLEHEFGPQQRNRPNQWQQLRISNQESMIQDQEDELQVGDEFEIPSEKEIQTERRVRQSSNMGTQTDPVEMEIETQTELPARIQLEIDTQTDPVQMAREIQTEEQLRPQSEMETQTDPVQITRELQTEEQLRPQSEIETQTDPIQMAREMQTEEQLRPQSQMETQTEAPPEMGIQTEDPVISEMGMQTEVFLQPEMGIQTERVPHSEMEIQTENFIQPEMGIQTERPAYSEIELQTDEWVRPEAGIQTERPAQSEIELQTEVFTQPAIGIQTERAPQSEIELQTEDFIQPEVGIQTERPPRSEIELQTDPYLGPEIGIQTEEQIPAEEQRNPAQQIDLEAVQPESESQIALQRSPSDRFEEQGEAWPDVQIDIQGQPRNVRIQQGNVIEFDVASRHQPSREQSEAIYQSDAEDEGADPSVGENADAESQPDLDEESQPDAHEESRSDADEEPQPDPDDEYRPDTDEEYELEAGSESESFNAPSDSGSLYEPSEEASEEGWEHPAFRVETGNQIQPQGLLEEPLQREERVSSEEQVQSEVQIQSDVEEENIEYQGQLGRSPPLILFGMQPLENANFGAAGIQNADFGNNFGDLRNIQPQFLDQEELRRLRDSARASASGRSARNSPARNSPARNSPARNSPARNSPARNDPAAGLGPPIHGNPSAEAVPGIDASDYLLQKIREAGIEPGLMDSLDFPGESYTGDDYVDPEEDFDYAENPRRRGGVRVTLPDLGQGSRGGSEQNPPQGPNYIDLEE</sequence>